<accession>A0A0E9U135</accession>
<evidence type="ECO:0000313" key="1">
    <source>
        <dbReference type="EMBL" id="JAH59506.1"/>
    </source>
</evidence>
<sequence length="26" mass="2876">MPFLVQVSSLQYNTTLGGLQICNHVL</sequence>
<organism evidence="1">
    <name type="scientific">Anguilla anguilla</name>
    <name type="common">European freshwater eel</name>
    <name type="synonym">Muraena anguilla</name>
    <dbReference type="NCBI Taxonomy" id="7936"/>
    <lineage>
        <taxon>Eukaryota</taxon>
        <taxon>Metazoa</taxon>
        <taxon>Chordata</taxon>
        <taxon>Craniata</taxon>
        <taxon>Vertebrata</taxon>
        <taxon>Euteleostomi</taxon>
        <taxon>Actinopterygii</taxon>
        <taxon>Neopterygii</taxon>
        <taxon>Teleostei</taxon>
        <taxon>Anguilliformes</taxon>
        <taxon>Anguillidae</taxon>
        <taxon>Anguilla</taxon>
    </lineage>
</organism>
<reference evidence="1" key="2">
    <citation type="journal article" date="2015" name="Fish Shellfish Immunol.">
        <title>Early steps in the European eel (Anguilla anguilla)-Vibrio vulnificus interaction in the gills: Role of the RtxA13 toxin.</title>
        <authorList>
            <person name="Callol A."/>
            <person name="Pajuelo D."/>
            <person name="Ebbesson L."/>
            <person name="Teles M."/>
            <person name="MacKenzie S."/>
            <person name="Amaro C."/>
        </authorList>
    </citation>
    <scope>NUCLEOTIDE SEQUENCE</scope>
</reference>
<protein>
    <submittedName>
        <fullName evidence="1">Uncharacterized protein</fullName>
    </submittedName>
</protein>
<dbReference type="AlphaFoldDB" id="A0A0E9U135"/>
<reference evidence="1" key="1">
    <citation type="submission" date="2014-11" db="EMBL/GenBank/DDBJ databases">
        <authorList>
            <person name="Amaro Gonzalez C."/>
        </authorList>
    </citation>
    <scope>NUCLEOTIDE SEQUENCE</scope>
</reference>
<proteinExistence type="predicted"/>
<name>A0A0E9U135_ANGAN</name>
<dbReference type="EMBL" id="GBXM01049071">
    <property type="protein sequence ID" value="JAH59506.1"/>
    <property type="molecule type" value="Transcribed_RNA"/>
</dbReference>